<evidence type="ECO:0000313" key="2">
    <source>
        <dbReference type="Proteomes" id="UP000198211"/>
    </source>
</evidence>
<evidence type="ECO:0000313" key="1">
    <source>
        <dbReference type="EMBL" id="OWZ20082.1"/>
    </source>
</evidence>
<proteinExistence type="predicted"/>
<dbReference type="AlphaFoldDB" id="A0A225WR86"/>
<dbReference type="STRING" id="4795.A0A225WR86"/>
<gene>
    <name evidence="1" type="ORF">PHMEG_0005565</name>
</gene>
<organism evidence="1 2">
    <name type="scientific">Phytophthora megakarya</name>
    <dbReference type="NCBI Taxonomy" id="4795"/>
    <lineage>
        <taxon>Eukaryota</taxon>
        <taxon>Sar</taxon>
        <taxon>Stramenopiles</taxon>
        <taxon>Oomycota</taxon>
        <taxon>Peronosporomycetes</taxon>
        <taxon>Peronosporales</taxon>
        <taxon>Peronosporaceae</taxon>
        <taxon>Phytophthora</taxon>
    </lineage>
</organism>
<dbReference type="Proteomes" id="UP000198211">
    <property type="component" value="Unassembled WGS sequence"/>
</dbReference>
<protein>
    <submittedName>
        <fullName evidence="1">Uncharacterized protein</fullName>
    </submittedName>
</protein>
<reference evidence="2" key="1">
    <citation type="submission" date="2017-03" db="EMBL/GenBank/DDBJ databases">
        <title>Phytopthora megakarya and P. palmivora, two closely related causual agents of cacao black pod achieved similar genome size and gene model numbers by different mechanisms.</title>
        <authorList>
            <person name="Ali S."/>
            <person name="Shao J."/>
            <person name="Larry D.J."/>
            <person name="Kronmiller B."/>
            <person name="Shen D."/>
            <person name="Strem M.D."/>
            <person name="Melnick R.L."/>
            <person name="Guiltinan M.J."/>
            <person name="Tyler B.M."/>
            <person name="Meinhardt L.W."/>
            <person name="Bailey B.A."/>
        </authorList>
    </citation>
    <scope>NUCLEOTIDE SEQUENCE [LARGE SCALE GENOMIC DNA]</scope>
    <source>
        <strain evidence="2">zdho120</strain>
    </source>
</reference>
<sequence>MTDAGKAQHKAVSTTLPSTTILIWWFRVTQTIKRPQSYQTTSGYATTNNTVDQYHRTVKLVNNLASATPIEMFNLSVQSRIGYLAEKRSFYAIKKYSTRLKV</sequence>
<name>A0A225WR86_9STRA</name>
<comment type="caution">
    <text evidence="1">The sequence shown here is derived from an EMBL/GenBank/DDBJ whole genome shotgun (WGS) entry which is preliminary data.</text>
</comment>
<keyword evidence="2" id="KW-1185">Reference proteome</keyword>
<accession>A0A225WR86</accession>
<dbReference type="EMBL" id="NBNE01000363">
    <property type="protein sequence ID" value="OWZ20082.1"/>
    <property type="molecule type" value="Genomic_DNA"/>
</dbReference>